<feature type="region of interest" description="Disordered" evidence="1">
    <location>
        <begin position="124"/>
        <end position="213"/>
    </location>
</feature>
<proteinExistence type="predicted"/>
<evidence type="ECO:0000256" key="1">
    <source>
        <dbReference type="SAM" id="MobiDB-lite"/>
    </source>
</evidence>
<evidence type="ECO:0000313" key="2">
    <source>
        <dbReference type="EMBL" id="KAF1838228.1"/>
    </source>
</evidence>
<feature type="compositionally biased region" description="Polar residues" evidence="1">
    <location>
        <begin position="174"/>
        <end position="187"/>
    </location>
</feature>
<feature type="region of interest" description="Disordered" evidence="1">
    <location>
        <begin position="405"/>
        <end position="437"/>
    </location>
</feature>
<name>A0A6A5KM92_9PLEO</name>
<evidence type="ECO:0000313" key="3">
    <source>
        <dbReference type="Proteomes" id="UP000800040"/>
    </source>
</evidence>
<dbReference type="EMBL" id="ML975254">
    <property type="protein sequence ID" value="KAF1838228.1"/>
    <property type="molecule type" value="Genomic_DNA"/>
</dbReference>
<feature type="compositionally biased region" description="Polar residues" evidence="1">
    <location>
        <begin position="69"/>
        <end position="102"/>
    </location>
</feature>
<gene>
    <name evidence="2" type="ORF">BDW02DRAFT_489642</name>
</gene>
<sequence>MPSFAFWKTAKVDEAREPLLTDGAVAAEGDSVVVAKGLDLDLDPGNDDSGVFLFDEVDVRSPSLAPASSLDTAVESTGQNSTDPFQQPQESSLQHAQTTALPPNQPLVGESISTQPTSFVLHQTTANSPGQDIGSDRSDGNGLPIPVRPTSLTMSNSPPRSHDSSLSSEHTAPVKSSPTPQRTNSTPRRLHRPTELNLGANSAADTSKPRSELQQRYDLIRNSKTQSKAALRSPTTLLKERLNMSPTKGKMDEKMRVFTPPKPTSNGCWLPGPGAQLDAFASTSVRARTEGGKRPAWWCKFDKLVVFDGIGVQDGSLKMHTRTSKGLSIARRRGDMETIIILMDCAHCQEMLNRHEWKYDMRVCKRSVCWDCKERCKWEMEEEKRASKIEEDSLDSVRMKTDGNRYRADSVLQDEHGDEERLMEKVGIEQERPTESA</sequence>
<accession>A0A6A5KM92</accession>
<dbReference type="AlphaFoldDB" id="A0A6A5KM92"/>
<keyword evidence="3" id="KW-1185">Reference proteome</keyword>
<dbReference type="Proteomes" id="UP000800040">
    <property type="component" value="Unassembled WGS sequence"/>
</dbReference>
<protein>
    <submittedName>
        <fullName evidence="2">Uncharacterized protein</fullName>
    </submittedName>
</protein>
<reference evidence="2" key="1">
    <citation type="submission" date="2020-01" db="EMBL/GenBank/DDBJ databases">
        <authorList>
            <consortium name="DOE Joint Genome Institute"/>
            <person name="Haridas S."/>
            <person name="Albert R."/>
            <person name="Binder M."/>
            <person name="Bloem J."/>
            <person name="Labutti K."/>
            <person name="Salamov A."/>
            <person name="Andreopoulos B."/>
            <person name="Baker S.E."/>
            <person name="Barry K."/>
            <person name="Bills G."/>
            <person name="Bluhm B.H."/>
            <person name="Cannon C."/>
            <person name="Castanera R."/>
            <person name="Culley D.E."/>
            <person name="Daum C."/>
            <person name="Ezra D."/>
            <person name="Gonzalez J.B."/>
            <person name="Henrissat B."/>
            <person name="Kuo A."/>
            <person name="Liang C."/>
            <person name="Lipzen A."/>
            <person name="Lutzoni F."/>
            <person name="Magnuson J."/>
            <person name="Mondo S."/>
            <person name="Nolan M."/>
            <person name="Ohm R."/>
            <person name="Pangilinan J."/>
            <person name="Park H.-J."/>
            <person name="Ramirez L."/>
            <person name="Alfaro M."/>
            <person name="Sun H."/>
            <person name="Tritt A."/>
            <person name="Yoshinaga Y."/>
            <person name="Zwiers L.-H."/>
            <person name="Turgeon B.G."/>
            <person name="Goodwin S.B."/>
            <person name="Spatafora J.W."/>
            <person name="Crous P.W."/>
            <person name="Grigoriev I.V."/>
        </authorList>
    </citation>
    <scope>NUCLEOTIDE SEQUENCE</scope>
    <source>
        <strain evidence="2">P77</strain>
    </source>
</reference>
<organism evidence="2 3">
    <name type="scientific">Decorospora gaudefroyi</name>
    <dbReference type="NCBI Taxonomy" id="184978"/>
    <lineage>
        <taxon>Eukaryota</taxon>
        <taxon>Fungi</taxon>
        <taxon>Dikarya</taxon>
        <taxon>Ascomycota</taxon>
        <taxon>Pezizomycotina</taxon>
        <taxon>Dothideomycetes</taxon>
        <taxon>Pleosporomycetidae</taxon>
        <taxon>Pleosporales</taxon>
        <taxon>Pleosporineae</taxon>
        <taxon>Pleosporaceae</taxon>
        <taxon>Decorospora</taxon>
    </lineage>
</organism>
<feature type="region of interest" description="Disordered" evidence="1">
    <location>
        <begin position="65"/>
        <end position="111"/>
    </location>
</feature>
<feature type="compositionally biased region" description="Low complexity" evidence="1">
    <location>
        <begin position="155"/>
        <end position="168"/>
    </location>
</feature>
<dbReference type="OrthoDB" id="3944493at2759"/>